<evidence type="ECO:0000256" key="3">
    <source>
        <dbReference type="ARBA" id="ARBA00023239"/>
    </source>
</evidence>
<dbReference type="RefSeq" id="WP_079701284.1">
    <property type="nucleotide sequence ID" value="NZ_FUYR01000001.1"/>
</dbReference>
<evidence type="ECO:0000313" key="6">
    <source>
        <dbReference type="Proteomes" id="UP000189981"/>
    </source>
</evidence>
<evidence type="ECO:0000256" key="2">
    <source>
        <dbReference type="ARBA" id="ARBA00022428"/>
    </source>
</evidence>
<evidence type="ECO:0000256" key="4">
    <source>
        <dbReference type="HAMAP-Rule" id="MF_00995"/>
    </source>
</evidence>
<dbReference type="STRING" id="572036.SAMN05661099_0727"/>
<organism evidence="5 6">
    <name type="scientific">Daejeonella lutea</name>
    <dbReference type="NCBI Taxonomy" id="572036"/>
    <lineage>
        <taxon>Bacteria</taxon>
        <taxon>Pseudomonadati</taxon>
        <taxon>Bacteroidota</taxon>
        <taxon>Sphingobacteriia</taxon>
        <taxon>Sphingobacteriales</taxon>
        <taxon>Sphingobacteriaceae</taxon>
        <taxon>Daejeonella</taxon>
    </lineage>
</organism>
<dbReference type="AlphaFoldDB" id="A0A1T5AHD0"/>
<dbReference type="GO" id="GO:0016836">
    <property type="term" value="F:hydro-lyase activity"/>
    <property type="evidence" value="ECO:0007669"/>
    <property type="project" value="UniProtKB-UniRule"/>
</dbReference>
<dbReference type="OrthoDB" id="9810112at2"/>
<reference evidence="6" key="1">
    <citation type="submission" date="2017-02" db="EMBL/GenBank/DDBJ databases">
        <authorList>
            <person name="Varghese N."/>
            <person name="Submissions S."/>
        </authorList>
    </citation>
    <scope>NUCLEOTIDE SEQUENCE [LARGE SCALE GENOMIC DNA]</scope>
    <source>
        <strain evidence="6">DSM 22385</strain>
    </source>
</reference>
<comment type="pathway">
    <text evidence="1 4">Quinol/quinone metabolism; menaquinone biosynthesis.</text>
</comment>
<dbReference type="EC" id="4.2.1.151" evidence="4"/>
<keyword evidence="3 4" id="KW-0456">Lyase</keyword>
<dbReference type="Gene3D" id="3.40.190.10">
    <property type="entry name" value="Periplasmic binding protein-like II"/>
    <property type="match status" value="2"/>
</dbReference>
<dbReference type="HAMAP" id="MF_00995">
    <property type="entry name" value="MqnA"/>
    <property type="match status" value="1"/>
</dbReference>
<evidence type="ECO:0000313" key="5">
    <source>
        <dbReference type="EMBL" id="SKB34411.1"/>
    </source>
</evidence>
<dbReference type="EMBL" id="FUYR01000001">
    <property type="protein sequence ID" value="SKB34411.1"/>
    <property type="molecule type" value="Genomic_DNA"/>
</dbReference>
<keyword evidence="2 4" id="KW-0474">Menaquinone biosynthesis</keyword>
<dbReference type="SUPFAM" id="SSF53850">
    <property type="entry name" value="Periplasmic binding protein-like II"/>
    <property type="match status" value="1"/>
</dbReference>
<dbReference type="Pfam" id="PF02621">
    <property type="entry name" value="VitK2_biosynth"/>
    <property type="match status" value="1"/>
</dbReference>
<dbReference type="CDD" id="cd13634">
    <property type="entry name" value="PBP2_Sco4506"/>
    <property type="match status" value="1"/>
</dbReference>
<dbReference type="GO" id="GO:0009234">
    <property type="term" value="P:menaquinone biosynthetic process"/>
    <property type="evidence" value="ECO:0007669"/>
    <property type="project" value="UniProtKB-UniRule"/>
</dbReference>
<name>A0A1T5AHD0_9SPHI</name>
<evidence type="ECO:0000256" key="1">
    <source>
        <dbReference type="ARBA" id="ARBA00004863"/>
    </source>
</evidence>
<comment type="similarity">
    <text evidence="4">Belongs to the MqnA/MqnD family. MqnA subfamily.</text>
</comment>
<comment type="function">
    <text evidence="4">Catalyzes the dehydration of chorismate into 3-[(1-carboxyvinyl)oxy]benzoate, a step in the biosynthesis of menaquinone (MK, vitamin K2).</text>
</comment>
<keyword evidence="6" id="KW-1185">Reference proteome</keyword>
<dbReference type="UniPathway" id="UPA00079"/>
<dbReference type="Proteomes" id="UP000189981">
    <property type="component" value="Unassembled WGS sequence"/>
</dbReference>
<gene>
    <name evidence="4" type="primary">mqnA</name>
    <name evidence="5" type="ORF">SAMN05661099_0727</name>
</gene>
<protein>
    <recommendedName>
        <fullName evidence="4">Chorismate dehydratase</fullName>
        <ecNumber evidence="4">4.2.1.151</ecNumber>
    </recommendedName>
    <alternativeName>
        <fullName evidence="4">Menaquinone biosynthetic enzyme MqnA</fullName>
    </alternativeName>
</protein>
<dbReference type="InterPro" id="IPR003773">
    <property type="entry name" value="Menaquinone_biosynth"/>
</dbReference>
<accession>A0A1T5AHD0</accession>
<dbReference type="InterPro" id="IPR030868">
    <property type="entry name" value="MqnA"/>
</dbReference>
<sequence length="239" mass="27123">MNKIKISAVSYTNSKPFVFGLMHSGILNQIDLSLDIPSECAHKLISNQVDIGLVPVAALLEIPDYKIISSYCIGATGPVDSVFIFSNKPIGEVNTIKLDEQSRTSNNLAKVLLKNYWNLSPKIVDDGPADAFVQIGDRTFGKKNEYAYRYDLAEEWQKFNGLPFVFAVWAANKVIHDNFLLDFNAALKYGLDHRNVVIEQLPSRENFDFGDYLTNKIDYRLDHKKLEALSTFHQFIREL</sequence>
<dbReference type="PANTHER" id="PTHR37690:SF1">
    <property type="entry name" value="CHORISMATE DEHYDRATASE"/>
    <property type="match status" value="1"/>
</dbReference>
<comment type="catalytic activity">
    <reaction evidence="4">
        <text>chorismate = 3-[(1-carboxyvinyl)-oxy]benzoate + H2O</text>
        <dbReference type="Rhea" id="RHEA:40051"/>
        <dbReference type="ChEBI" id="CHEBI:15377"/>
        <dbReference type="ChEBI" id="CHEBI:29748"/>
        <dbReference type="ChEBI" id="CHEBI:76981"/>
        <dbReference type="EC" id="4.2.1.151"/>
    </reaction>
</comment>
<dbReference type="PANTHER" id="PTHR37690">
    <property type="entry name" value="CHORISMATE DEHYDRATASE"/>
    <property type="match status" value="1"/>
</dbReference>
<proteinExistence type="inferred from homology"/>